<dbReference type="AlphaFoldDB" id="I3Y6C6"/>
<dbReference type="Pfam" id="PF01551">
    <property type="entry name" value="Peptidase_M23"/>
    <property type="match status" value="1"/>
</dbReference>
<dbReference type="InterPro" id="IPR018392">
    <property type="entry name" value="LysM"/>
</dbReference>
<keyword evidence="6" id="KW-1185">Reference proteome</keyword>
<dbReference type="Gene3D" id="3.10.350.10">
    <property type="entry name" value="LysM domain"/>
    <property type="match status" value="1"/>
</dbReference>
<dbReference type="EMBL" id="CP003154">
    <property type="protein sequence ID" value="AFL72544.1"/>
    <property type="molecule type" value="Genomic_DNA"/>
</dbReference>
<dbReference type="CDD" id="cd12797">
    <property type="entry name" value="M23_peptidase"/>
    <property type="match status" value="1"/>
</dbReference>
<dbReference type="GO" id="GO:0032153">
    <property type="term" value="C:cell division site"/>
    <property type="evidence" value="ECO:0007669"/>
    <property type="project" value="TreeGrafter"/>
</dbReference>
<comment type="similarity">
    <text evidence="1">Belongs to the E.coli NlpD/Haemophilus LppB family.</text>
</comment>
<dbReference type="Pfam" id="PF01476">
    <property type="entry name" value="LysM"/>
    <property type="match status" value="1"/>
</dbReference>
<reference evidence="5 6" key="1">
    <citation type="submission" date="2012-06" db="EMBL/GenBank/DDBJ databases">
        <title>Complete sequence of Thiocystis violascens DSM 198.</title>
        <authorList>
            <consortium name="US DOE Joint Genome Institute"/>
            <person name="Lucas S."/>
            <person name="Han J."/>
            <person name="Lapidus A."/>
            <person name="Cheng J.-F."/>
            <person name="Goodwin L."/>
            <person name="Pitluck S."/>
            <person name="Peters L."/>
            <person name="Ovchinnikova G."/>
            <person name="Teshima H."/>
            <person name="Detter J.C."/>
            <person name="Han C."/>
            <person name="Tapia R."/>
            <person name="Land M."/>
            <person name="Hauser L."/>
            <person name="Kyrpides N."/>
            <person name="Ivanova N."/>
            <person name="Pagani I."/>
            <person name="Vogl K."/>
            <person name="Liu Z."/>
            <person name="Frigaard N.-U."/>
            <person name="Bryant D."/>
            <person name="Woyke T."/>
        </authorList>
    </citation>
    <scope>NUCLEOTIDE SEQUENCE [LARGE SCALE GENOMIC DNA]</scope>
    <source>
        <strain evidence="6">ATCC 17096 / DSM 198 / 6111</strain>
    </source>
</reference>
<dbReference type="InterPro" id="IPR036779">
    <property type="entry name" value="LysM_dom_sf"/>
</dbReference>
<feature type="signal peptide" evidence="3">
    <location>
        <begin position="1"/>
        <end position="31"/>
    </location>
</feature>
<dbReference type="InterPro" id="IPR016047">
    <property type="entry name" value="M23ase_b-sheet_dom"/>
</dbReference>
<organism evidence="5 6">
    <name type="scientific">Thiocystis violascens (strain ATCC 17096 / DSM 198 / 6111)</name>
    <name type="common">Chromatium violascens</name>
    <dbReference type="NCBI Taxonomy" id="765911"/>
    <lineage>
        <taxon>Bacteria</taxon>
        <taxon>Pseudomonadati</taxon>
        <taxon>Pseudomonadota</taxon>
        <taxon>Gammaproteobacteria</taxon>
        <taxon>Chromatiales</taxon>
        <taxon>Chromatiaceae</taxon>
        <taxon>Thiocystis</taxon>
    </lineage>
</organism>
<evidence type="ECO:0000256" key="2">
    <source>
        <dbReference type="SAM" id="MobiDB-lite"/>
    </source>
</evidence>
<keyword evidence="3" id="KW-0732">Signal</keyword>
<evidence type="ECO:0000313" key="6">
    <source>
        <dbReference type="Proteomes" id="UP000006062"/>
    </source>
</evidence>
<dbReference type="KEGG" id="tvi:Thivi_0483"/>
<dbReference type="InterPro" id="IPR050570">
    <property type="entry name" value="Cell_wall_metabolism_enzyme"/>
</dbReference>
<feature type="chain" id="PRO_5003682906" evidence="3">
    <location>
        <begin position="32"/>
        <end position="273"/>
    </location>
</feature>
<evidence type="ECO:0000256" key="3">
    <source>
        <dbReference type="SAM" id="SignalP"/>
    </source>
</evidence>
<dbReference type="SMART" id="SM00257">
    <property type="entry name" value="LysM"/>
    <property type="match status" value="1"/>
</dbReference>
<evidence type="ECO:0000313" key="5">
    <source>
        <dbReference type="EMBL" id="AFL72544.1"/>
    </source>
</evidence>
<name>I3Y6C6_THIV6</name>
<evidence type="ECO:0000256" key="1">
    <source>
        <dbReference type="ARBA" id="ARBA00038420"/>
    </source>
</evidence>
<dbReference type="Proteomes" id="UP000006062">
    <property type="component" value="Chromosome"/>
</dbReference>
<dbReference type="Gene3D" id="2.70.70.10">
    <property type="entry name" value="Glucose Permease (Domain IIA)"/>
    <property type="match status" value="1"/>
</dbReference>
<dbReference type="SUPFAM" id="SSF51261">
    <property type="entry name" value="Duplicated hybrid motif"/>
    <property type="match status" value="1"/>
</dbReference>
<sequence>MGVSNRRVLLALCLIVWLPSMLGGCSSTTPAPVYGWNWRGPVPEGFYLVRTGDSLSLVAQRLGISARKLAKWNGLKPPYVIYADTLLRAAPPDPASPRRIAGAAVAPEKKSDAAVRPSRGHVQTPRVSASKKSRELKDKNKPGSQRESSEIAWAWPLSGPLIQGFHAGDRTRQGIRIGGRAGEAVRASADGLVVYSGGGLKAYGNLIIIKHNDNYLSAYGFNRSLFVKEGDRVTGGQAVAEVGQGAEGTHLLHFEVRRHGTAVDPIAYLPARN</sequence>
<protein>
    <submittedName>
        <fullName evidence="5">Membrane-bound metallopeptidase</fullName>
    </submittedName>
</protein>
<dbReference type="STRING" id="765911.Thivi_0483"/>
<dbReference type="PROSITE" id="PS51257">
    <property type="entry name" value="PROKAR_LIPOPROTEIN"/>
    <property type="match status" value="1"/>
</dbReference>
<dbReference type="OrthoDB" id="9793746at2"/>
<accession>I3Y6C6</accession>
<dbReference type="HOGENOM" id="CLU_029425_0_4_6"/>
<dbReference type="eggNOG" id="COG1388">
    <property type="taxonomic scope" value="Bacteria"/>
</dbReference>
<dbReference type="CDD" id="cd00118">
    <property type="entry name" value="LysM"/>
    <property type="match status" value="1"/>
</dbReference>
<dbReference type="eggNOG" id="COG4942">
    <property type="taxonomic scope" value="Bacteria"/>
</dbReference>
<dbReference type="PANTHER" id="PTHR21666">
    <property type="entry name" value="PEPTIDASE-RELATED"/>
    <property type="match status" value="1"/>
</dbReference>
<feature type="domain" description="LysM" evidence="4">
    <location>
        <begin position="45"/>
        <end position="89"/>
    </location>
</feature>
<feature type="compositionally biased region" description="Basic and acidic residues" evidence="2">
    <location>
        <begin position="132"/>
        <end position="141"/>
    </location>
</feature>
<evidence type="ECO:0000259" key="4">
    <source>
        <dbReference type="PROSITE" id="PS51782"/>
    </source>
</evidence>
<proteinExistence type="inferred from homology"/>
<dbReference type="GO" id="GO:0009279">
    <property type="term" value="C:cell outer membrane"/>
    <property type="evidence" value="ECO:0007669"/>
    <property type="project" value="TreeGrafter"/>
</dbReference>
<dbReference type="PROSITE" id="PS51782">
    <property type="entry name" value="LYSM"/>
    <property type="match status" value="1"/>
</dbReference>
<dbReference type="InterPro" id="IPR011055">
    <property type="entry name" value="Dup_hybrid_motif"/>
</dbReference>
<feature type="region of interest" description="Disordered" evidence="2">
    <location>
        <begin position="93"/>
        <end position="149"/>
    </location>
</feature>
<dbReference type="GO" id="GO:0004222">
    <property type="term" value="F:metalloendopeptidase activity"/>
    <property type="evidence" value="ECO:0007669"/>
    <property type="project" value="TreeGrafter"/>
</dbReference>
<gene>
    <name evidence="5" type="ordered locus">Thivi_0483</name>
</gene>
<dbReference type="PANTHER" id="PTHR21666:SF263">
    <property type="entry name" value="MUREIN HYDROLASE ACTIVATOR NLPD"/>
    <property type="match status" value="1"/>
</dbReference>